<dbReference type="NCBIfam" id="TIGR00494">
    <property type="entry name" value="crcB"/>
    <property type="match status" value="1"/>
</dbReference>
<dbReference type="NCBIfam" id="NF010791">
    <property type="entry name" value="PRK14195.1"/>
    <property type="match status" value="1"/>
</dbReference>
<sequence>MKHILLVFLGGGTGAALRHLVNMASLKLAGPGFPFGTLTVNIVGSLMMGIFVELLALKFSANTDLRLLIATGFLGGFTTFSAFSLDAAVMMERGAMATAGFYVVLSVFASIAGLFIGMMAVRMALG</sequence>
<dbReference type="HAMAP" id="MF_00454">
    <property type="entry name" value="FluC"/>
    <property type="match status" value="1"/>
</dbReference>
<dbReference type="OrthoDB" id="9806299at2"/>
<comment type="similarity">
    <text evidence="10 12">Belongs to the fluoride channel Fluc/FEX (TC 1.A.43) family.</text>
</comment>
<keyword evidence="6 12" id="KW-0915">Sodium</keyword>
<keyword evidence="14" id="KW-1185">Reference proteome</keyword>
<reference evidence="13 14" key="1">
    <citation type="submission" date="2017-07" db="EMBL/GenBank/DDBJ databases">
        <title>Draft Genome Sequences of Select Purple Nonsulfur Bacteria.</title>
        <authorList>
            <person name="Lasarre B."/>
            <person name="Mckinlay J.B."/>
        </authorList>
    </citation>
    <scope>NUCLEOTIDE SEQUENCE [LARGE SCALE GENOMIC DNA]</scope>
    <source>
        <strain evidence="13 14">DSM 11290</strain>
    </source>
</reference>
<evidence type="ECO:0000256" key="2">
    <source>
        <dbReference type="ARBA" id="ARBA00022475"/>
    </source>
</evidence>
<dbReference type="EMBL" id="NPEV01000068">
    <property type="protein sequence ID" value="RAI24781.1"/>
    <property type="molecule type" value="Genomic_DNA"/>
</dbReference>
<dbReference type="Pfam" id="PF02537">
    <property type="entry name" value="CRCB"/>
    <property type="match status" value="1"/>
</dbReference>
<feature type="transmembrane region" description="Helical" evidence="12">
    <location>
        <begin position="33"/>
        <end position="55"/>
    </location>
</feature>
<name>A0A327JFS4_9HYPH</name>
<dbReference type="InterPro" id="IPR003691">
    <property type="entry name" value="FluC"/>
</dbReference>
<comment type="function">
    <text evidence="12">Fluoride-specific ion channel. Important for reducing fluoride concentration in the cell, thus reducing its toxicity.</text>
</comment>
<comment type="activity regulation">
    <text evidence="12">Na(+) is not transported, but it plays an essential structural role and its presence is essential for fluoride channel function.</text>
</comment>
<evidence type="ECO:0000256" key="7">
    <source>
        <dbReference type="ARBA" id="ARBA00023065"/>
    </source>
</evidence>
<dbReference type="GO" id="GO:0140114">
    <property type="term" value="P:cellular detoxification of fluoride"/>
    <property type="evidence" value="ECO:0007669"/>
    <property type="project" value="UniProtKB-UniRule"/>
</dbReference>
<evidence type="ECO:0000313" key="14">
    <source>
        <dbReference type="Proteomes" id="UP000249299"/>
    </source>
</evidence>
<keyword evidence="12" id="KW-0479">Metal-binding</keyword>
<evidence type="ECO:0000256" key="5">
    <source>
        <dbReference type="ARBA" id="ARBA00022989"/>
    </source>
</evidence>
<comment type="subcellular location">
    <subcellularLocation>
        <location evidence="1 12">Cell membrane</location>
        <topology evidence="1 12">Multi-pass membrane protein</topology>
    </subcellularLocation>
</comment>
<evidence type="ECO:0000256" key="10">
    <source>
        <dbReference type="ARBA" id="ARBA00035120"/>
    </source>
</evidence>
<protein>
    <recommendedName>
        <fullName evidence="12">Fluoride-specific ion channel FluC</fullName>
    </recommendedName>
</protein>
<accession>A0A327JFS4</accession>
<feature type="binding site" evidence="12">
    <location>
        <position position="75"/>
    </location>
    <ligand>
        <name>Na(+)</name>
        <dbReference type="ChEBI" id="CHEBI:29101"/>
        <note>structural</note>
    </ligand>
</feature>
<gene>
    <name evidence="12" type="primary">fluC</name>
    <name evidence="12" type="synonym">crcB</name>
    <name evidence="13" type="ORF">CH339_21355</name>
</gene>
<comment type="caution">
    <text evidence="13">The sequence shown here is derived from an EMBL/GenBank/DDBJ whole genome shotgun (WGS) entry which is preliminary data.</text>
</comment>
<dbReference type="PANTHER" id="PTHR28259:SF1">
    <property type="entry name" value="FLUORIDE EXPORT PROTEIN 1-RELATED"/>
    <property type="match status" value="1"/>
</dbReference>
<keyword evidence="5 12" id="KW-1133">Transmembrane helix</keyword>
<evidence type="ECO:0000256" key="1">
    <source>
        <dbReference type="ARBA" id="ARBA00004651"/>
    </source>
</evidence>
<dbReference type="RefSeq" id="WP_111436460.1">
    <property type="nucleotide sequence ID" value="NZ_JACIGG010000002.1"/>
</dbReference>
<feature type="binding site" evidence="12">
    <location>
        <position position="78"/>
    </location>
    <ligand>
        <name>Na(+)</name>
        <dbReference type="ChEBI" id="CHEBI:29101"/>
        <note>structural</note>
    </ligand>
</feature>
<evidence type="ECO:0000256" key="11">
    <source>
        <dbReference type="ARBA" id="ARBA00035585"/>
    </source>
</evidence>
<evidence type="ECO:0000256" key="8">
    <source>
        <dbReference type="ARBA" id="ARBA00023136"/>
    </source>
</evidence>
<organism evidence="13 14">
    <name type="scientific">Rhodobium orientis</name>
    <dbReference type="NCBI Taxonomy" id="34017"/>
    <lineage>
        <taxon>Bacteria</taxon>
        <taxon>Pseudomonadati</taxon>
        <taxon>Pseudomonadota</taxon>
        <taxon>Alphaproteobacteria</taxon>
        <taxon>Hyphomicrobiales</taxon>
        <taxon>Rhodobiaceae</taxon>
        <taxon>Rhodobium</taxon>
    </lineage>
</organism>
<evidence type="ECO:0000256" key="4">
    <source>
        <dbReference type="ARBA" id="ARBA00022692"/>
    </source>
</evidence>
<evidence type="ECO:0000256" key="12">
    <source>
        <dbReference type="HAMAP-Rule" id="MF_00454"/>
    </source>
</evidence>
<feature type="transmembrane region" description="Helical" evidence="12">
    <location>
        <begin position="67"/>
        <end position="89"/>
    </location>
</feature>
<dbReference type="Proteomes" id="UP000249299">
    <property type="component" value="Unassembled WGS sequence"/>
</dbReference>
<keyword evidence="4 12" id="KW-0812">Transmembrane</keyword>
<dbReference type="GO" id="GO:0005886">
    <property type="term" value="C:plasma membrane"/>
    <property type="evidence" value="ECO:0007669"/>
    <property type="project" value="UniProtKB-SubCell"/>
</dbReference>
<keyword evidence="2 12" id="KW-1003">Cell membrane</keyword>
<feature type="transmembrane region" description="Helical" evidence="12">
    <location>
        <begin position="101"/>
        <end position="121"/>
    </location>
</feature>
<evidence type="ECO:0000313" key="13">
    <source>
        <dbReference type="EMBL" id="RAI24781.1"/>
    </source>
</evidence>
<comment type="catalytic activity">
    <reaction evidence="11">
        <text>fluoride(in) = fluoride(out)</text>
        <dbReference type="Rhea" id="RHEA:76159"/>
        <dbReference type="ChEBI" id="CHEBI:17051"/>
    </reaction>
    <physiologicalReaction direction="left-to-right" evidence="11">
        <dbReference type="Rhea" id="RHEA:76160"/>
    </physiologicalReaction>
</comment>
<evidence type="ECO:0000256" key="9">
    <source>
        <dbReference type="ARBA" id="ARBA00023303"/>
    </source>
</evidence>
<dbReference type="PANTHER" id="PTHR28259">
    <property type="entry name" value="FLUORIDE EXPORT PROTEIN 1-RELATED"/>
    <property type="match status" value="1"/>
</dbReference>
<evidence type="ECO:0000256" key="3">
    <source>
        <dbReference type="ARBA" id="ARBA00022519"/>
    </source>
</evidence>
<dbReference type="AlphaFoldDB" id="A0A327JFS4"/>
<evidence type="ECO:0000256" key="6">
    <source>
        <dbReference type="ARBA" id="ARBA00023053"/>
    </source>
</evidence>
<keyword evidence="3" id="KW-0997">Cell inner membrane</keyword>
<keyword evidence="7 12" id="KW-0406">Ion transport</keyword>
<keyword evidence="9 12" id="KW-0407">Ion channel</keyword>
<dbReference type="NCBIfam" id="NF010794">
    <property type="entry name" value="PRK14198.1"/>
    <property type="match status" value="1"/>
</dbReference>
<keyword evidence="8 12" id="KW-0472">Membrane</keyword>
<dbReference type="GO" id="GO:0062054">
    <property type="term" value="F:fluoride channel activity"/>
    <property type="evidence" value="ECO:0007669"/>
    <property type="project" value="UniProtKB-UniRule"/>
</dbReference>
<keyword evidence="12" id="KW-0813">Transport</keyword>
<proteinExistence type="inferred from homology"/>
<dbReference type="GO" id="GO:0046872">
    <property type="term" value="F:metal ion binding"/>
    <property type="evidence" value="ECO:0007669"/>
    <property type="project" value="UniProtKB-KW"/>
</dbReference>